<evidence type="ECO:0000256" key="3">
    <source>
        <dbReference type="ARBA" id="ARBA00022722"/>
    </source>
</evidence>
<name>A0A7V3YH72_9BACT</name>
<gene>
    <name evidence="7" type="primary">ruvX</name>
    <name evidence="7" type="ORF">ENV30_06860</name>
</gene>
<dbReference type="HAMAP" id="MF_00651">
    <property type="entry name" value="Nuclease_YqgF"/>
    <property type="match status" value="1"/>
</dbReference>
<keyword evidence="1 5" id="KW-0963">Cytoplasm</keyword>
<sequence length="136" mass="15407">MKRVMALDVGEKRIGIAMNWGTGLAFPYQILPRKGKDDVARILALARECRIDTIVLGLPIRTDGTKGKEAEALEEFAAELRRYFPGEVVLVDERFSTKEAERCLLDLDTSRAKRKRLVDKIAACLILETYLARERV</sequence>
<protein>
    <recommendedName>
        <fullName evidence="5">Putative pre-16S rRNA nuclease</fullName>
        <ecNumber evidence="5">3.1.-.-</ecNumber>
    </recommendedName>
</protein>
<dbReference type="GO" id="GO:0004518">
    <property type="term" value="F:nuclease activity"/>
    <property type="evidence" value="ECO:0007669"/>
    <property type="project" value="UniProtKB-KW"/>
</dbReference>
<dbReference type="Gene3D" id="3.30.420.140">
    <property type="entry name" value="YqgF/RNase H-like domain"/>
    <property type="match status" value="1"/>
</dbReference>
<evidence type="ECO:0000259" key="6">
    <source>
        <dbReference type="SMART" id="SM00732"/>
    </source>
</evidence>
<evidence type="ECO:0000256" key="5">
    <source>
        <dbReference type="HAMAP-Rule" id="MF_00651"/>
    </source>
</evidence>
<comment type="similarity">
    <text evidence="5">Belongs to the YqgF HJR family.</text>
</comment>
<dbReference type="InterPro" id="IPR012337">
    <property type="entry name" value="RNaseH-like_sf"/>
</dbReference>
<dbReference type="GO" id="GO:0016788">
    <property type="term" value="F:hydrolase activity, acting on ester bonds"/>
    <property type="evidence" value="ECO:0007669"/>
    <property type="project" value="UniProtKB-UniRule"/>
</dbReference>
<evidence type="ECO:0000313" key="7">
    <source>
        <dbReference type="EMBL" id="HGI31009.1"/>
    </source>
</evidence>
<dbReference type="PANTHER" id="PTHR33317:SF4">
    <property type="entry name" value="POLYNUCLEOTIDYL TRANSFERASE, RIBONUCLEASE H-LIKE SUPERFAMILY PROTEIN"/>
    <property type="match status" value="1"/>
</dbReference>
<keyword evidence="2 5" id="KW-0690">Ribosome biogenesis</keyword>
<dbReference type="InterPro" id="IPR005227">
    <property type="entry name" value="YqgF"/>
</dbReference>
<dbReference type="InterPro" id="IPR006641">
    <property type="entry name" value="YqgF/RNaseH-like_dom"/>
</dbReference>
<comment type="subcellular location">
    <subcellularLocation>
        <location evidence="5">Cytoplasm</location>
    </subcellularLocation>
</comment>
<comment type="function">
    <text evidence="5">Could be a nuclease involved in processing of the 5'-end of pre-16S rRNA.</text>
</comment>
<keyword evidence="4 5" id="KW-0378">Hydrolase</keyword>
<dbReference type="EC" id="3.1.-.-" evidence="5"/>
<dbReference type="GO" id="GO:0000967">
    <property type="term" value="P:rRNA 5'-end processing"/>
    <property type="evidence" value="ECO:0007669"/>
    <property type="project" value="UniProtKB-UniRule"/>
</dbReference>
<organism evidence="7">
    <name type="scientific">Candidatus Caldatribacterium californiense</name>
    <dbReference type="NCBI Taxonomy" id="1454726"/>
    <lineage>
        <taxon>Bacteria</taxon>
        <taxon>Pseudomonadati</taxon>
        <taxon>Atribacterota</taxon>
        <taxon>Atribacteria</taxon>
        <taxon>Atribacterales</taxon>
        <taxon>Candidatus Caldatribacteriaceae</taxon>
        <taxon>Candidatus Caldatribacterium</taxon>
    </lineage>
</organism>
<dbReference type="InterPro" id="IPR037027">
    <property type="entry name" value="YqgF/RNaseH-like_dom_sf"/>
</dbReference>
<dbReference type="EMBL" id="DTFV01000100">
    <property type="protein sequence ID" value="HGI31009.1"/>
    <property type="molecule type" value="Genomic_DNA"/>
</dbReference>
<dbReference type="SMART" id="SM00732">
    <property type="entry name" value="YqgFc"/>
    <property type="match status" value="1"/>
</dbReference>
<reference evidence="7" key="1">
    <citation type="journal article" date="2020" name="mSystems">
        <title>Genome- and Community-Level Interaction Insights into Carbon Utilization and Element Cycling Functions of Hydrothermarchaeota in Hydrothermal Sediment.</title>
        <authorList>
            <person name="Zhou Z."/>
            <person name="Liu Y."/>
            <person name="Xu W."/>
            <person name="Pan J."/>
            <person name="Luo Z.H."/>
            <person name="Li M."/>
        </authorList>
    </citation>
    <scope>NUCLEOTIDE SEQUENCE [LARGE SCALE GENOMIC DNA]</scope>
    <source>
        <strain evidence="7">SpSt-747</strain>
    </source>
</reference>
<dbReference type="SUPFAM" id="SSF53098">
    <property type="entry name" value="Ribonuclease H-like"/>
    <property type="match status" value="1"/>
</dbReference>
<accession>A0A7V3YH72</accession>
<proteinExistence type="inferred from homology"/>
<evidence type="ECO:0000256" key="4">
    <source>
        <dbReference type="ARBA" id="ARBA00022801"/>
    </source>
</evidence>
<keyword evidence="3 5" id="KW-0540">Nuclease</keyword>
<dbReference type="Pfam" id="PF03652">
    <property type="entry name" value="RuvX"/>
    <property type="match status" value="1"/>
</dbReference>
<evidence type="ECO:0000256" key="1">
    <source>
        <dbReference type="ARBA" id="ARBA00022490"/>
    </source>
</evidence>
<evidence type="ECO:0000256" key="2">
    <source>
        <dbReference type="ARBA" id="ARBA00022517"/>
    </source>
</evidence>
<dbReference type="AlphaFoldDB" id="A0A7V3YH72"/>
<dbReference type="NCBIfam" id="TIGR00250">
    <property type="entry name" value="RNAse_H_YqgF"/>
    <property type="match status" value="1"/>
</dbReference>
<dbReference type="PANTHER" id="PTHR33317">
    <property type="entry name" value="POLYNUCLEOTIDYL TRANSFERASE, RIBONUCLEASE H-LIKE SUPERFAMILY PROTEIN"/>
    <property type="match status" value="1"/>
</dbReference>
<feature type="domain" description="YqgF/RNase H-like" evidence="6">
    <location>
        <begin position="2"/>
        <end position="100"/>
    </location>
</feature>
<dbReference type="GO" id="GO:0005829">
    <property type="term" value="C:cytosol"/>
    <property type="evidence" value="ECO:0007669"/>
    <property type="project" value="TreeGrafter"/>
</dbReference>
<dbReference type="CDD" id="cd16964">
    <property type="entry name" value="YqgF"/>
    <property type="match status" value="1"/>
</dbReference>
<comment type="caution">
    <text evidence="7">The sequence shown here is derived from an EMBL/GenBank/DDBJ whole genome shotgun (WGS) entry which is preliminary data.</text>
</comment>